<feature type="compositionally biased region" description="Low complexity" evidence="6">
    <location>
        <begin position="336"/>
        <end position="345"/>
    </location>
</feature>
<dbReference type="InterPro" id="IPR011598">
    <property type="entry name" value="bHLH_dom"/>
</dbReference>
<dbReference type="AlphaFoldDB" id="E6ZPH5"/>
<dbReference type="Pfam" id="PF00010">
    <property type="entry name" value="HLH"/>
    <property type="match status" value="1"/>
</dbReference>
<dbReference type="GO" id="GO:0003677">
    <property type="term" value="F:DNA binding"/>
    <property type="evidence" value="ECO:0007669"/>
    <property type="project" value="UniProtKB-KW"/>
</dbReference>
<dbReference type="OrthoDB" id="5778525at2759"/>
<dbReference type="PROSITE" id="PS50888">
    <property type="entry name" value="BHLH"/>
    <property type="match status" value="1"/>
</dbReference>
<evidence type="ECO:0000256" key="3">
    <source>
        <dbReference type="ARBA" id="ARBA00023159"/>
    </source>
</evidence>
<feature type="compositionally biased region" description="Low complexity" evidence="6">
    <location>
        <begin position="459"/>
        <end position="475"/>
    </location>
</feature>
<feature type="compositionally biased region" description="Basic and acidic residues" evidence="6">
    <location>
        <begin position="436"/>
        <end position="457"/>
    </location>
</feature>
<feature type="compositionally biased region" description="Low complexity" evidence="6">
    <location>
        <begin position="492"/>
        <end position="513"/>
    </location>
</feature>
<feature type="compositionally biased region" description="Basic and acidic residues" evidence="6">
    <location>
        <begin position="1"/>
        <end position="11"/>
    </location>
</feature>
<evidence type="ECO:0000256" key="5">
    <source>
        <dbReference type="ARBA" id="ARBA00023242"/>
    </source>
</evidence>
<dbReference type="GO" id="GO:0045944">
    <property type="term" value="P:positive regulation of transcription by RNA polymerase II"/>
    <property type="evidence" value="ECO:0007669"/>
    <property type="project" value="TreeGrafter"/>
</dbReference>
<dbReference type="VEuPathDB" id="FungiDB:sr15203"/>
<evidence type="ECO:0000313" key="9">
    <source>
        <dbReference type="Proteomes" id="UP000008867"/>
    </source>
</evidence>
<dbReference type="eggNOG" id="KOG3582">
    <property type="taxonomic scope" value="Eukaryota"/>
</dbReference>
<protein>
    <recommendedName>
        <fullName evidence="7">BHLH domain-containing protein</fullName>
    </recommendedName>
</protein>
<dbReference type="EMBL" id="FQ311435">
    <property type="protein sequence ID" value="CBQ69132.1"/>
    <property type="molecule type" value="Genomic_DNA"/>
</dbReference>
<evidence type="ECO:0000256" key="2">
    <source>
        <dbReference type="ARBA" id="ARBA00023125"/>
    </source>
</evidence>
<keyword evidence="3" id="KW-0010">Activator</keyword>
<keyword evidence="5" id="KW-0539">Nucleus</keyword>
<dbReference type="InterPro" id="IPR036638">
    <property type="entry name" value="HLH_DNA-bd_sf"/>
</dbReference>
<name>E6ZPH5_SPORE</name>
<dbReference type="PANTHER" id="PTHR10328:SF3">
    <property type="entry name" value="PROTEIN MAX"/>
    <property type="match status" value="1"/>
</dbReference>
<feature type="region of interest" description="Disordered" evidence="6">
    <location>
        <begin position="1"/>
        <end position="362"/>
    </location>
</feature>
<gene>
    <name evidence="8" type="ORF">sr15203</name>
</gene>
<dbReference type="GO" id="GO:0003700">
    <property type="term" value="F:DNA-binding transcription factor activity"/>
    <property type="evidence" value="ECO:0007669"/>
    <property type="project" value="TreeGrafter"/>
</dbReference>
<organism evidence="8 9">
    <name type="scientific">Sporisorium reilianum (strain SRZ2)</name>
    <name type="common">Maize head smut fungus</name>
    <dbReference type="NCBI Taxonomy" id="999809"/>
    <lineage>
        <taxon>Eukaryota</taxon>
        <taxon>Fungi</taxon>
        <taxon>Dikarya</taxon>
        <taxon>Basidiomycota</taxon>
        <taxon>Ustilaginomycotina</taxon>
        <taxon>Ustilaginomycetes</taxon>
        <taxon>Ustilaginales</taxon>
        <taxon>Ustilaginaceae</taxon>
        <taxon>Sporisorium</taxon>
    </lineage>
</organism>
<proteinExistence type="predicted"/>
<dbReference type="HOGENOM" id="CLU_030829_0_0_1"/>
<evidence type="ECO:0000256" key="1">
    <source>
        <dbReference type="ARBA" id="ARBA00023015"/>
    </source>
</evidence>
<evidence type="ECO:0000256" key="6">
    <source>
        <dbReference type="SAM" id="MobiDB-lite"/>
    </source>
</evidence>
<dbReference type="SUPFAM" id="SSF47459">
    <property type="entry name" value="HLH, helix-loop-helix DNA-binding domain"/>
    <property type="match status" value="1"/>
</dbReference>
<feature type="compositionally biased region" description="Basic and acidic residues" evidence="6">
    <location>
        <begin position="609"/>
        <end position="626"/>
    </location>
</feature>
<keyword evidence="2" id="KW-0238">DNA-binding</keyword>
<feature type="compositionally biased region" description="Basic and acidic residues" evidence="6">
    <location>
        <begin position="40"/>
        <end position="59"/>
    </location>
</feature>
<feature type="region of interest" description="Disordered" evidence="6">
    <location>
        <begin position="422"/>
        <end position="634"/>
    </location>
</feature>
<dbReference type="PANTHER" id="PTHR10328">
    <property type="entry name" value="PROTEIN MAX MYC-ASSOCIATED FACTOR X"/>
    <property type="match status" value="1"/>
</dbReference>
<keyword evidence="9" id="KW-1185">Reference proteome</keyword>
<sequence>MFPHRASDGDRATLPPISSLSSHQGDAAAASRADSARFPLRADEPGRERLPPPALEHRQTPPSALLQRPQPPRDMEPLRAGPYSRPGDEAYATPHNSKLAHHGPPPPPPPPFHRDLEHGAAPTDEAAWRSYDRPDPRFGAKDAYSPNMPPAPYASRDDARSAPWQRPSDDPHRPRMPAPPVAMRDDGPWRPGAPPRDRADNMHPDAYAHDRLRDEDRWRGERPARHMYPCENGPGFAGGVPPYPHDAHARGAGRPMEADAAEDGRRIRRRATTSLMEDEPMGPRYPPPGARPYRPGTYSPPESRRQSAAPNQAASRPDTMAGMEPPRPSSTLGVMPSAAAASSGVAPPPASSTTNTVNANRRVAHLLSEQKRRESINTGFEDLRQAIPACRDGQDSKATILKRALEYIRELESVVERQHRPPLEGHVFGGYSNRSPPDDKDDLRRFGRPGGEEDRRGASSGRQMTGGSSSSSSGSDAGNAPRIGGLPSTAYASAPSSQGYNSSASASASAPAAHRMREFRSYDSPHLSPPSVDGAAQAEADVRGPPTAKRWADDSDEDQRSPSRRRVSDGDKDDMHRSPAGPNYLIARPPTAAAAAAAVHSRSPLLRSPKMEHPPRDWQARLENKSLVDSAVRV</sequence>
<feature type="compositionally biased region" description="Low complexity" evidence="6">
    <location>
        <begin position="26"/>
        <end position="37"/>
    </location>
</feature>
<dbReference type="GO" id="GO:0090575">
    <property type="term" value="C:RNA polymerase II transcription regulator complex"/>
    <property type="evidence" value="ECO:0007669"/>
    <property type="project" value="TreeGrafter"/>
</dbReference>
<feature type="compositionally biased region" description="Basic and acidic residues" evidence="6">
    <location>
        <begin position="126"/>
        <end position="140"/>
    </location>
</feature>
<dbReference type="Proteomes" id="UP000008867">
    <property type="component" value="Chromosome 14"/>
</dbReference>
<dbReference type="CDD" id="cd11405">
    <property type="entry name" value="bHLHzip_MLXIP_like"/>
    <property type="match status" value="1"/>
</dbReference>
<evidence type="ECO:0000313" key="8">
    <source>
        <dbReference type="EMBL" id="CBQ69132.1"/>
    </source>
</evidence>
<accession>E6ZPH5</accession>
<feature type="compositionally biased region" description="Basic and acidic residues" evidence="6">
    <location>
        <begin position="550"/>
        <end position="577"/>
    </location>
</feature>
<dbReference type="Gene3D" id="4.10.280.10">
    <property type="entry name" value="Helix-loop-helix DNA-binding domain"/>
    <property type="match status" value="1"/>
</dbReference>
<evidence type="ECO:0000259" key="7">
    <source>
        <dbReference type="PROSITE" id="PS50888"/>
    </source>
</evidence>
<dbReference type="SMART" id="SM00353">
    <property type="entry name" value="HLH"/>
    <property type="match status" value="1"/>
</dbReference>
<feature type="compositionally biased region" description="Basic and acidic residues" evidence="6">
    <location>
        <begin position="195"/>
        <end position="224"/>
    </location>
</feature>
<dbReference type="GO" id="GO:0046983">
    <property type="term" value="F:protein dimerization activity"/>
    <property type="evidence" value="ECO:0007669"/>
    <property type="project" value="InterPro"/>
</dbReference>
<reference evidence="8 9" key="1">
    <citation type="journal article" date="2010" name="Science">
        <title>Pathogenicity determinants in smut fungi revealed by genome comparison.</title>
        <authorList>
            <person name="Schirawski J."/>
            <person name="Mannhaupt G."/>
            <person name="Muench K."/>
            <person name="Brefort T."/>
            <person name="Schipper K."/>
            <person name="Doehlemann G."/>
            <person name="Di Stasio M."/>
            <person name="Roessel N."/>
            <person name="Mendoza-Mendoza A."/>
            <person name="Pester D."/>
            <person name="Mueller O."/>
            <person name="Winterberg B."/>
            <person name="Meyer E."/>
            <person name="Ghareeb H."/>
            <person name="Wollenberg T."/>
            <person name="Muensterkoetter M."/>
            <person name="Wong P."/>
            <person name="Walter M."/>
            <person name="Stukenbrock E."/>
            <person name="Gueldener U."/>
            <person name="Kahmann R."/>
        </authorList>
    </citation>
    <scope>NUCLEOTIDE SEQUENCE [LARGE SCALE GENOMIC DNA]</scope>
    <source>
        <strain evidence="9">SRZ2</strain>
    </source>
</reference>
<keyword evidence="4" id="KW-0804">Transcription</keyword>
<feature type="domain" description="BHLH" evidence="7">
    <location>
        <begin position="360"/>
        <end position="411"/>
    </location>
</feature>
<evidence type="ECO:0000256" key="4">
    <source>
        <dbReference type="ARBA" id="ARBA00023163"/>
    </source>
</evidence>
<keyword evidence="1" id="KW-0805">Transcription regulation</keyword>